<accession>A0ABU2ZQH3</accession>
<evidence type="ECO:0000313" key="2">
    <source>
        <dbReference type="EMBL" id="MDT0593854.1"/>
    </source>
</evidence>
<evidence type="ECO:0000313" key="3">
    <source>
        <dbReference type="Proteomes" id="UP001253545"/>
    </source>
</evidence>
<dbReference type="CDD" id="cd03360">
    <property type="entry name" value="LbH_AT_putative"/>
    <property type="match status" value="1"/>
</dbReference>
<dbReference type="Proteomes" id="UP001253545">
    <property type="component" value="Unassembled WGS sequence"/>
</dbReference>
<dbReference type="EMBL" id="JAVRHX010000001">
    <property type="protein sequence ID" value="MDT0593854.1"/>
    <property type="molecule type" value="Genomic_DNA"/>
</dbReference>
<dbReference type="InterPro" id="IPR050179">
    <property type="entry name" value="Trans_hexapeptide_repeat"/>
</dbReference>
<name>A0ABU2ZQH3_9ALTE</name>
<dbReference type="InterPro" id="IPR020019">
    <property type="entry name" value="AcTrfase_PglD-like"/>
</dbReference>
<reference evidence="2 3" key="1">
    <citation type="submission" date="2023-09" db="EMBL/GenBank/DDBJ databases">
        <authorList>
            <person name="Rey-Velasco X."/>
        </authorList>
    </citation>
    <scope>NUCLEOTIDE SEQUENCE [LARGE SCALE GENOMIC DNA]</scope>
    <source>
        <strain evidence="2 3">P117</strain>
    </source>
</reference>
<evidence type="ECO:0000256" key="1">
    <source>
        <dbReference type="ARBA" id="ARBA00007274"/>
    </source>
</evidence>
<comment type="similarity">
    <text evidence="1">Belongs to the transferase hexapeptide repeat family.</text>
</comment>
<gene>
    <name evidence="2" type="ORF">RM552_03225</name>
</gene>
<dbReference type="PANTHER" id="PTHR43300">
    <property type="entry name" value="ACETYLTRANSFERASE"/>
    <property type="match status" value="1"/>
</dbReference>
<dbReference type="SUPFAM" id="SSF51161">
    <property type="entry name" value="Trimeric LpxA-like enzymes"/>
    <property type="match status" value="1"/>
</dbReference>
<comment type="caution">
    <text evidence="2">The sequence shown here is derived from an EMBL/GenBank/DDBJ whole genome shotgun (WGS) entry which is preliminary data.</text>
</comment>
<keyword evidence="3" id="KW-1185">Reference proteome</keyword>
<protein>
    <submittedName>
        <fullName evidence="2">Acetyltransferase</fullName>
    </submittedName>
</protein>
<dbReference type="PANTHER" id="PTHR43300:SF4">
    <property type="entry name" value="ACYL-[ACYL-CARRIER-PROTEIN]--UDP-N-ACETYLGLUCOSAMINE O-ACYLTRANSFERASE"/>
    <property type="match status" value="1"/>
</dbReference>
<proteinExistence type="inferred from homology"/>
<organism evidence="2 3">
    <name type="scientific">Glaciecola petra</name>
    <dbReference type="NCBI Taxonomy" id="3075602"/>
    <lineage>
        <taxon>Bacteria</taxon>
        <taxon>Pseudomonadati</taxon>
        <taxon>Pseudomonadota</taxon>
        <taxon>Gammaproteobacteria</taxon>
        <taxon>Alteromonadales</taxon>
        <taxon>Alteromonadaceae</taxon>
        <taxon>Glaciecola</taxon>
    </lineage>
</organism>
<sequence>MSKIVIFGVSDFAELAHYYLCNDSEHDVVAFCVDGEYLPESKEFCGLPVVSFESVENIYPSNECQFFAPMSPSNMNQDRARIFYAIKDKGYSLISYVSSKAFISNNKIGENCFILEDNTLQPFTDIGDNVSLWSGNHIGHHGRIRDHVSFTSHVVMSGHCDIGEYSFLGVNATLRDGITLAEGTLLAMGGMLTKDTEAWGLYTGAPAQKSRKSSKDIKF</sequence>
<dbReference type="InterPro" id="IPR011004">
    <property type="entry name" value="Trimer_LpxA-like_sf"/>
</dbReference>
<dbReference type="Gene3D" id="2.160.10.10">
    <property type="entry name" value="Hexapeptide repeat proteins"/>
    <property type="match status" value="1"/>
</dbReference>
<dbReference type="RefSeq" id="WP_311367349.1">
    <property type="nucleotide sequence ID" value="NZ_JAVRHX010000001.1"/>
</dbReference>